<protein>
    <submittedName>
        <fullName evidence="3">Hypothetical_protein</fullName>
    </submittedName>
</protein>
<evidence type="ECO:0000313" key="3">
    <source>
        <dbReference type="EMBL" id="CAL5982690.1"/>
    </source>
</evidence>
<name>A0AA86V4U7_9EUKA</name>
<keyword evidence="1" id="KW-1133">Transmembrane helix</keyword>
<dbReference type="EMBL" id="CAXDID020000015">
    <property type="protein sequence ID" value="CAL5982690.1"/>
    <property type="molecule type" value="Genomic_DNA"/>
</dbReference>
<comment type="caution">
    <text evidence="2">The sequence shown here is derived from an EMBL/GenBank/DDBJ whole genome shotgun (WGS) entry which is preliminary data.</text>
</comment>
<evidence type="ECO:0000313" key="5">
    <source>
        <dbReference type="Proteomes" id="UP001642409"/>
    </source>
</evidence>
<keyword evidence="5" id="KW-1185">Reference proteome</keyword>
<organism evidence="2">
    <name type="scientific">Hexamita inflata</name>
    <dbReference type="NCBI Taxonomy" id="28002"/>
    <lineage>
        <taxon>Eukaryota</taxon>
        <taxon>Metamonada</taxon>
        <taxon>Diplomonadida</taxon>
        <taxon>Hexamitidae</taxon>
        <taxon>Hexamitinae</taxon>
        <taxon>Hexamita</taxon>
    </lineage>
</organism>
<reference evidence="3 5" key="2">
    <citation type="submission" date="2024-07" db="EMBL/GenBank/DDBJ databases">
        <authorList>
            <person name="Akdeniz Z."/>
        </authorList>
    </citation>
    <scope>NUCLEOTIDE SEQUENCE [LARGE SCALE GENOMIC DNA]</scope>
</reference>
<keyword evidence="1" id="KW-0472">Membrane</keyword>
<evidence type="ECO:0000313" key="2">
    <source>
        <dbReference type="EMBL" id="CAI9976511.1"/>
    </source>
</evidence>
<dbReference type="AlphaFoldDB" id="A0AA86V4U7"/>
<dbReference type="Proteomes" id="UP001642409">
    <property type="component" value="Unassembled WGS sequence"/>
</dbReference>
<dbReference type="EMBL" id="CAXDID020000435">
    <property type="protein sequence ID" value="CAL6091438.1"/>
    <property type="molecule type" value="Genomic_DNA"/>
</dbReference>
<dbReference type="EMBL" id="CATOUU010001174">
    <property type="protein sequence ID" value="CAI9976511.1"/>
    <property type="molecule type" value="Genomic_DNA"/>
</dbReference>
<accession>A0AA86V4U7</accession>
<feature type="transmembrane region" description="Helical" evidence="1">
    <location>
        <begin position="137"/>
        <end position="161"/>
    </location>
</feature>
<keyword evidence="1" id="KW-0812">Transmembrane</keyword>
<proteinExistence type="predicted"/>
<sequence length="186" mass="21265">MRLGEFQLSLNFVLYKNEVMITNYTKVIDKVHGSCFSTGEITVKNHNVDIKFEHIAKQCELSKNDAVQAKIIVKGQVVQVENLDYMPGEQVFTLQGVDLEDAPEIRIQYFKDGRITDAIAINQYVVQKDNTLLIKQIYVVLIILAAHAGVLLVYVLMTYLVQNVKKRTTKQQIKFIKMADETELNL</sequence>
<gene>
    <name evidence="2" type="ORF">HINF_LOCUS64156</name>
    <name evidence="4" type="ORF">HINF_LOCUS65788</name>
    <name evidence="3" type="ORF">HINF_LOCUS7256</name>
</gene>
<reference evidence="2" key="1">
    <citation type="submission" date="2023-06" db="EMBL/GenBank/DDBJ databases">
        <authorList>
            <person name="Kurt Z."/>
        </authorList>
    </citation>
    <scope>NUCLEOTIDE SEQUENCE</scope>
</reference>
<evidence type="ECO:0000256" key="1">
    <source>
        <dbReference type="SAM" id="Phobius"/>
    </source>
</evidence>
<evidence type="ECO:0000313" key="4">
    <source>
        <dbReference type="EMBL" id="CAL6091438.1"/>
    </source>
</evidence>